<keyword evidence="2" id="KW-1185">Reference proteome</keyword>
<protein>
    <submittedName>
        <fullName evidence="1">Uncharacterized protein</fullName>
    </submittedName>
</protein>
<reference evidence="2" key="1">
    <citation type="submission" date="2018-08" db="EMBL/GenBank/DDBJ databases">
        <authorList>
            <person name="Blom J."/>
        </authorList>
    </citation>
    <scope>NUCLEOTIDE SEQUENCE [LARGE SCALE GENOMIC DNA]</scope>
    <source>
        <strain evidence="2">CCOS 865</strain>
    </source>
</reference>
<accession>A0A383RRX2</accession>
<dbReference type="Proteomes" id="UP000263595">
    <property type="component" value="Unassembled WGS sequence"/>
</dbReference>
<dbReference type="AlphaFoldDB" id="A0A383RRX2"/>
<organism evidence="1 2">
    <name type="scientific">Pseudomonas reidholzensis</name>
    <dbReference type="NCBI Taxonomy" id="1785162"/>
    <lineage>
        <taxon>Bacteria</taxon>
        <taxon>Pseudomonadati</taxon>
        <taxon>Pseudomonadota</taxon>
        <taxon>Gammaproteobacteria</taxon>
        <taxon>Pseudomonadales</taxon>
        <taxon>Pseudomonadaceae</taxon>
        <taxon>Pseudomonas</taxon>
    </lineage>
</organism>
<evidence type="ECO:0000313" key="2">
    <source>
        <dbReference type="Proteomes" id="UP000263595"/>
    </source>
</evidence>
<dbReference type="EMBL" id="UNOZ01000013">
    <property type="protein sequence ID" value="SYX89792.1"/>
    <property type="molecule type" value="Genomic_DNA"/>
</dbReference>
<sequence length="30" mass="3593">MTLRSGPEYTKPFGLISKAKWYQRVYKTKD</sequence>
<gene>
    <name evidence="1" type="ORF">CCOS865_02052</name>
</gene>
<proteinExistence type="predicted"/>
<evidence type="ECO:0000313" key="1">
    <source>
        <dbReference type="EMBL" id="SYX89792.1"/>
    </source>
</evidence>
<name>A0A383RRX2_9PSED</name>